<dbReference type="InterPro" id="IPR027417">
    <property type="entry name" value="P-loop_NTPase"/>
</dbReference>
<dbReference type="STRING" id="490629.SAMN05216266_103194"/>
<organism evidence="1 2">
    <name type="scientific">Amycolatopsis marina</name>
    <dbReference type="NCBI Taxonomy" id="490629"/>
    <lineage>
        <taxon>Bacteria</taxon>
        <taxon>Bacillati</taxon>
        <taxon>Actinomycetota</taxon>
        <taxon>Actinomycetes</taxon>
        <taxon>Pseudonocardiales</taxon>
        <taxon>Pseudonocardiaceae</taxon>
        <taxon>Amycolatopsis</taxon>
    </lineage>
</organism>
<dbReference type="RefSeq" id="WP_091671321.1">
    <property type="nucleotide sequence ID" value="NZ_FOKG01000003.1"/>
</dbReference>
<accession>A0A1I0XHH7</accession>
<keyword evidence="2" id="KW-1185">Reference proteome</keyword>
<dbReference type="SUPFAM" id="SSF52540">
    <property type="entry name" value="P-loop containing nucleoside triphosphate hydrolases"/>
    <property type="match status" value="1"/>
</dbReference>
<evidence type="ECO:0000313" key="1">
    <source>
        <dbReference type="EMBL" id="SFB00137.1"/>
    </source>
</evidence>
<dbReference type="Gene3D" id="3.40.50.300">
    <property type="entry name" value="P-loop containing nucleotide triphosphate hydrolases"/>
    <property type="match status" value="1"/>
</dbReference>
<dbReference type="Pfam" id="PF13671">
    <property type="entry name" value="AAA_33"/>
    <property type="match status" value="1"/>
</dbReference>
<dbReference type="AlphaFoldDB" id="A0A1I0XHH7"/>
<keyword evidence="1" id="KW-0808">Transferase</keyword>
<sequence length="217" mass="24187">MLDLKICAGCGDRAEVPVVVEPEPVLVCRVCGHRRPFLRLPMFALTGPSGAGKSTVGPELARALAEHVVVLEQDVLWTGALREDVDGHPAFRSTWLRMAGMIHQNGRPVVLCGTVVPPEFEPLPERVFFSEIRYLALVAEPESLDRRLRARPAWREWSAERIEEMLEFNDWLRADAANLRPPVRLFDTTHATLVETVAVARDWVLDGLAEAGLVRPA</sequence>
<evidence type="ECO:0000313" key="2">
    <source>
        <dbReference type="Proteomes" id="UP000243799"/>
    </source>
</evidence>
<name>A0A1I0XHH7_9PSEU</name>
<keyword evidence="1" id="KW-0418">Kinase</keyword>
<dbReference type="GO" id="GO:0016301">
    <property type="term" value="F:kinase activity"/>
    <property type="evidence" value="ECO:0007669"/>
    <property type="project" value="UniProtKB-KW"/>
</dbReference>
<dbReference type="OrthoDB" id="198115at2"/>
<protein>
    <submittedName>
        <fullName evidence="1">Broad-specificity NMP kinase</fullName>
    </submittedName>
</protein>
<dbReference type="Proteomes" id="UP000243799">
    <property type="component" value="Unassembled WGS sequence"/>
</dbReference>
<reference evidence="2" key="1">
    <citation type="submission" date="2016-10" db="EMBL/GenBank/DDBJ databases">
        <authorList>
            <person name="Varghese N."/>
            <person name="Submissions S."/>
        </authorList>
    </citation>
    <scope>NUCLEOTIDE SEQUENCE [LARGE SCALE GENOMIC DNA]</scope>
    <source>
        <strain evidence="2">CGMCC 4.3568</strain>
    </source>
</reference>
<dbReference type="EMBL" id="FOKG01000003">
    <property type="protein sequence ID" value="SFB00137.1"/>
    <property type="molecule type" value="Genomic_DNA"/>
</dbReference>
<proteinExistence type="predicted"/>
<gene>
    <name evidence="1" type="ORF">SAMN05216266_103194</name>
</gene>